<feature type="transmembrane region" description="Helical" evidence="1">
    <location>
        <begin position="488"/>
        <end position="508"/>
    </location>
</feature>
<feature type="transmembrane region" description="Helical" evidence="1">
    <location>
        <begin position="457"/>
        <end position="476"/>
    </location>
</feature>
<organism evidence="2 3">
    <name type="scientific">Marasmiellus scandens</name>
    <dbReference type="NCBI Taxonomy" id="2682957"/>
    <lineage>
        <taxon>Eukaryota</taxon>
        <taxon>Fungi</taxon>
        <taxon>Dikarya</taxon>
        <taxon>Basidiomycota</taxon>
        <taxon>Agaricomycotina</taxon>
        <taxon>Agaricomycetes</taxon>
        <taxon>Agaricomycetidae</taxon>
        <taxon>Agaricales</taxon>
        <taxon>Marasmiineae</taxon>
        <taxon>Omphalotaceae</taxon>
        <taxon>Marasmiellus</taxon>
    </lineage>
</organism>
<comment type="caution">
    <text evidence="2">The sequence shown here is derived from an EMBL/GenBank/DDBJ whole genome shotgun (WGS) entry which is preliminary data.</text>
</comment>
<keyword evidence="1" id="KW-0472">Membrane</keyword>
<sequence length="622" mass="69536">MDRLRRIIRPGGDANLVRIRRRKAVVSAISQRIKLIRLLLPVLGCIWLLALPSPRLGRNIYIDENALQPGNVNTYWSWGDVHNSDRYLEDLERLRDSNATNEQRAQYLSTEFRKIGMFSSTQNYHFTGTSQDINGTNTYAVLSSPRAPGVEAIIISASWVSRINDGNGTLNLRGVATVLGLANFLKQYSLWAKDLIFVINDGYLDGMQAWLSAYHGSVQSNLEVERLEISSGVVWTALNIDYPGHSFSHLGVFYEGLNGRLPNQDLMNSFHVICSRMGIPVVLYDHLDPRTYPDRRNELDWLPEWMPSALRDDSEVRAYAYNARNIRRHLAHQASGRGSGVHGLFHQFRIDAFTVFALPATGPHGFHALGRVVESTLRTANNLLERLHASFFFYIMTAPNRFLKIGNFLPSAILISVGLMFGGLKGWVDSGWILEHPDSTVKSESDAPKWTRRSRPVIRTLCIMTATHLLGVAMYLLMSSRWYTESSIGLPFVLAIVSVFAFGVSAIRSKGNREGEAPLSSVLKALNQCFASTIISATTVLNFSLAVALAVSLDLPLSISAASNSLSLRALKFSPYLLLSLGWTLALERLSWNWEFLGVWLFPFLCIVYFPLVLQAGIVCLL</sequence>
<reference evidence="2 3" key="1">
    <citation type="submission" date="2024-01" db="EMBL/GenBank/DDBJ databases">
        <title>A draft genome for the cacao thread blight pathogen Marasmiellus scandens.</title>
        <authorList>
            <person name="Baruah I.K."/>
            <person name="Leung J."/>
            <person name="Bukari Y."/>
            <person name="Amoako-Attah I."/>
            <person name="Meinhardt L.W."/>
            <person name="Bailey B.A."/>
            <person name="Cohen S.P."/>
        </authorList>
    </citation>
    <scope>NUCLEOTIDE SEQUENCE [LARGE SCALE GENOMIC DNA]</scope>
    <source>
        <strain evidence="2 3">GH-19</strain>
    </source>
</reference>
<name>A0ABR1JYD8_9AGAR</name>
<dbReference type="InterPro" id="IPR007246">
    <property type="entry name" value="Gaa1"/>
</dbReference>
<protein>
    <submittedName>
        <fullName evidence="2">Glycosyl phosphatidyl inositol protein transamidase complex subunit</fullName>
    </submittedName>
</protein>
<dbReference type="Pfam" id="PF04114">
    <property type="entry name" value="Gaa1"/>
    <property type="match status" value="1"/>
</dbReference>
<evidence type="ECO:0000313" key="2">
    <source>
        <dbReference type="EMBL" id="KAK7467268.1"/>
    </source>
</evidence>
<feature type="transmembrane region" description="Helical" evidence="1">
    <location>
        <begin position="529"/>
        <end position="553"/>
    </location>
</feature>
<dbReference type="PANTHER" id="PTHR13304">
    <property type="entry name" value="GLYCOSYLPHOSPHATIDYLINOSITOL ANCHOR ATTACHMENT 1 PROTEIN"/>
    <property type="match status" value="1"/>
</dbReference>
<evidence type="ECO:0000313" key="3">
    <source>
        <dbReference type="Proteomes" id="UP001498398"/>
    </source>
</evidence>
<dbReference type="EMBL" id="JBANRG010000004">
    <property type="protein sequence ID" value="KAK7467268.1"/>
    <property type="molecule type" value="Genomic_DNA"/>
</dbReference>
<dbReference type="Proteomes" id="UP001498398">
    <property type="component" value="Unassembled WGS sequence"/>
</dbReference>
<dbReference type="SUPFAM" id="SSF53187">
    <property type="entry name" value="Zn-dependent exopeptidases"/>
    <property type="match status" value="1"/>
</dbReference>
<accession>A0ABR1JYD8</accession>
<keyword evidence="1" id="KW-1133">Transmembrane helix</keyword>
<feature type="transmembrane region" description="Helical" evidence="1">
    <location>
        <begin position="408"/>
        <end position="428"/>
    </location>
</feature>
<dbReference type="PANTHER" id="PTHR13304:SF0">
    <property type="entry name" value="GLYCOSYLPHOSPHATIDYLINOSITOL ANCHOR ATTACHMENT 1 PROTEIN"/>
    <property type="match status" value="1"/>
</dbReference>
<dbReference type="Gene3D" id="3.40.630.10">
    <property type="entry name" value="Zn peptidases"/>
    <property type="match status" value="1"/>
</dbReference>
<feature type="transmembrane region" description="Helical" evidence="1">
    <location>
        <begin position="597"/>
        <end position="618"/>
    </location>
</feature>
<gene>
    <name evidence="2" type="primary">GAA1</name>
    <name evidence="2" type="ORF">VKT23_004325</name>
</gene>
<keyword evidence="1" id="KW-0812">Transmembrane</keyword>
<evidence type="ECO:0000256" key="1">
    <source>
        <dbReference type="SAM" id="Phobius"/>
    </source>
</evidence>
<proteinExistence type="predicted"/>
<keyword evidence="3" id="KW-1185">Reference proteome</keyword>
<feature type="transmembrane region" description="Helical" evidence="1">
    <location>
        <begin position="573"/>
        <end position="590"/>
    </location>
</feature>